<proteinExistence type="predicted"/>
<reference evidence="1" key="2">
    <citation type="submission" date="2022-06" db="UniProtKB">
        <authorList>
            <consortium name="EnsemblMetazoa"/>
        </authorList>
    </citation>
    <scope>IDENTIFICATION</scope>
    <source>
        <strain evidence="1">DF5081</strain>
    </source>
</reference>
<protein>
    <submittedName>
        <fullName evidence="1">Uncharacterized protein</fullName>
    </submittedName>
</protein>
<accession>A0A8R1HV00</accession>
<organism evidence="1 2">
    <name type="scientific">Caenorhabditis japonica</name>
    <dbReference type="NCBI Taxonomy" id="281687"/>
    <lineage>
        <taxon>Eukaryota</taxon>
        <taxon>Metazoa</taxon>
        <taxon>Ecdysozoa</taxon>
        <taxon>Nematoda</taxon>
        <taxon>Chromadorea</taxon>
        <taxon>Rhabditida</taxon>
        <taxon>Rhabditina</taxon>
        <taxon>Rhabditomorpha</taxon>
        <taxon>Rhabditoidea</taxon>
        <taxon>Rhabditidae</taxon>
        <taxon>Peloderinae</taxon>
        <taxon>Caenorhabditis</taxon>
    </lineage>
</organism>
<name>A0A8R1HV00_CAEJA</name>
<dbReference type="AlphaFoldDB" id="A0A8R1HV00"/>
<sequence>MAVQWITAFQDFRSSAINDREVLSCLPSEIGDLPTGRFSALEFLSFLHQHRPSAIVSEYALIVRPIQALFLDDEQGMSNTNRRRDSGKPID</sequence>
<reference evidence="2" key="1">
    <citation type="submission" date="2010-08" db="EMBL/GenBank/DDBJ databases">
        <authorList>
            <consortium name="Caenorhabditis japonica Sequencing Consortium"/>
            <person name="Wilson R.K."/>
        </authorList>
    </citation>
    <scope>NUCLEOTIDE SEQUENCE [LARGE SCALE GENOMIC DNA]</scope>
    <source>
        <strain evidence="2">DF5081</strain>
    </source>
</reference>
<dbReference type="Proteomes" id="UP000005237">
    <property type="component" value="Unassembled WGS sequence"/>
</dbReference>
<dbReference type="EnsemblMetazoa" id="CJA07713.1">
    <property type="protein sequence ID" value="CJA07713.1"/>
    <property type="gene ID" value="WBGene00126917"/>
</dbReference>
<keyword evidence="2" id="KW-1185">Reference proteome</keyword>
<evidence type="ECO:0000313" key="1">
    <source>
        <dbReference type="EnsemblMetazoa" id="CJA07713.1"/>
    </source>
</evidence>
<evidence type="ECO:0000313" key="2">
    <source>
        <dbReference type="Proteomes" id="UP000005237"/>
    </source>
</evidence>